<proteinExistence type="predicted"/>
<evidence type="ECO:0000313" key="2">
    <source>
        <dbReference type="Proteomes" id="UP000236724"/>
    </source>
</evidence>
<name>A0A1H6F5N1_9GAMM</name>
<gene>
    <name evidence="1" type="ORF">MBHS_01332</name>
</gene>
<evidence type="ECO:0000313" key="1">
    <source>
        <dbReference type="EMBL" id="SEH05478.1"/>
    </source>
</evidence>
<sequence length="107" mass="12192">MGSSEMTEDKFIKLANDCKPAIFNFEIEEIGLQVETYDDCSIKKTVTSLSADEPIEIVDLFFEKSMFCTYSENNFDEEYLSTLTTGIDYCDGELKENIILILALTEE</sequence>
<keyword evidence="2" id="KW-1185">Reference proteome</keyword>
<accession>A0A1H6F5N1</accession>
<dbReference type="EMBL" id="FMSV02000278">
    <property type="protein sequence ID" value="SEH05478.1"/>
    <property type="molecule type" value="Genomic_DNA"/>
</dbReference>
<organism evidence="1 2">
    <name type="scientific">Candidatus Venteria ishoeyi</name>
    <dbReference type="NCBI Taxonomy" id="1899563"/>
    <lineage>
        <taxon>Bacteria</taxon>
        <taxon>Pseudomonadati</taxon>
        <taxon>Pseudomonadota</taxon>
        <taxon>Gammaproteobacteria</taxon>
        <taxon>Thiotrichales</taxon>
        <taxon>Thiotrichaceae</taxon>
        <taxon>Venteria</taxon>
    </lineage>
</organism>
<protein>
    <submittedName>
        <fullName evidence="1">Uncharacterized protein</fullName>
    </submittedName>
</protein>
<reference evidence="1 2" key="1">
    <citation type="submission" date="2016-10" db="EMBL/GenBank/DDBJ databases">
        <authorList>
            <person name="de Groot N.N."/>
        </authorList>
    </citation>
    <scope>NUCLEOTIDE SEQUENCE [LARGE SCALE GENOMIC DNA]</scope>
    <source>
        <strain evidence="1">MBHS1</strain>
    </source>
</reference>
<dbReference type="Proteomes" id="UP000236724">
    <property type="component" value="Unassembled WGS sequence"/>
</dbReference>
<dbReference type="AlphaFoldDB" id="A0A1H6F5N1"/>